<accession>A0A072PI98</accession>
<evidence type="ECO:0000256" key="2">
    <source>
        <dbReference type="ARBA" id="ARBA00023242"/>
    </source>
</evidence>
<dbReference type="VEuPathDB" id="FungiDB:A1O9_04326"/>
<proteinExistence type="predicted"/>
<dbReference type="SMART" id="SM00906">
    <property type="entry name" value="Fungal_trans"/>
    <property type="match status" value="1"/>
</dbReference>
<organism evidence="4 5">
    <name type="scientific">Exophiala aquamarina CBS 119918</name>
    <dbReference type="NCBI Taxonomy" id="1182545"/>
    <lineage>
        <taxon>Eukaryota</taxon>
        <taxon>Fungi</taxon>
        <taxon>Dikarya</taxon>
        <taxon>Ascomycota</taxon>
        <taxon>Pezizomycotina</taxon>
        <taxon>Eurotiomycetes</taxon>
        <taxon>Chaetothyriomycetidae</taxon>
        <taxon>Chaetothyriales</taxon>
        <taxon>Herpotrichiellaceae</taxon>
        <taxon>Exophiala</taxon>
    </lineage>
</organism>
<feature type="domain" description="Xylanolytic transcriptional activator regulatory" evidence="3">
    <location>
        <begin position="187"/>
        <end position="262"/>
    </location>
</feature>
<dbReference type="GeneID" id="25279259"/>
<dbReference type="STRING" id="1182545.A0A072PI98"/>
<dbReference type="PANTHER" id="PTHR31001:SF45">
    <property type="entry name" value="ZN(II)2CYS6 TRANSCRIPTION FACTOR (EUROFUNG)"/>
    <property type="match status" value="1"/>
</dbReference>
<dbReference type="OrthoDB" id="2269373at2759"/>
<gene>
    <name evidence="4" type="ORF">A1O9_04326</name>
</gene>
<dbReference type="HOGENOM" id="CLU_004083_5_0_1"/>
<evidence type="ECO:0000313" key="4">
    <source>
        <dbReference type="EMBL" id="KEF59482.1"/>
    </source>
</evidence>
<dbReference type="GO" id="GO:0003677">
    <property type="term" value="F:DNA binding"/>
    <property type="evidence" value="ECO:0007669"/>
    <property type="project" value="InterPro"/>
</dbReference>
<dbReference type="CDD" id="cd12148">
    <property type="entry name" value="fungal_TF_MHR"/>
    <property type="match status" value="1"/>
</dbReference>
<dbReference type="PANTHER" id="PTHR31001">
    <property type="entry name" value="UNCHARACTERIZED TRANSCRIPTIONAL REGULATORY PROTEIN"/>
    <property type="match status" value="1"/>
</dbReference>
<evidence type="ECO:0000259" key="3">
    <source>
        <dbReference type="SMART" id="SM00906"/>
    </source>
</evidence>
<dbReference type="Pfam" id="PF04082">
    <property type="entry name" value="Fungal_trans"/>
    <property type="match status" value="1"/>
</dbReference>
<keyword evidence="2" id="KW-0539">Nucleus</keyword>
<evidence type="ECO:0000313" key="5">
    <source>
        <dbReference type="Proteomes" id="UP000027920"/>
    </source>
</evidence>
<evidence type="ECO:0000256" key="1">
    <source>
        <dbReference type="ARBA" id="ARBA00004123"/>
    </source>
</evidence>
<reference evidence="4 5" key="1">
    <citation type="submission" date="2013-03" db="EMBL/GenBank/DDBJ databases">
        <title>The Genome Sequence of Exophiala aquamarina CBS 119918.</title>
        <authorList>
            <consortium name="The Broad Institute Genomics Platform"/>
            <person name="Cuomo C."/>
            <person name="de Hoog S."/>
            <person name="Gorbushina A."/>
            <person name="Walker B."/>
            <person name="Young S.K."/>
            <person name="Zeng Q."/>
            <person name="Gargeya S."/>
            <person name="Fitzgerald M."/>
            <person name="Haas B."/>
            <person name="Abouelleil A."/>
            <person name="Allen A.W."/>
            <person name="Alvarado L."/>
            <person name="Arachchi H.M."/>
            <person name="Berlin A.M."/>
            <person name="Chapman S.B."/>
            <person name="Gainer-Dewar J."/>
            <person name="Goldberg J."/>
            <person name="Griggs A."/>
            <person name="Gujja S."/>
            <person name="Hansen M."/>
            <person name="Howarth C."/>
            <person name="Imamovic A."/>
            <person name="Ireland A."/>
            <person name="Larimer J."/>
            <person name="McCowan C."/>
            <person name="Murphy C."/>
            <person name="Pearson M."/>
            <person name="Poon T.W."/>
            <person name="Priest M."/>
            <person name="Roberts A."/>
            <person name="Saif S."/>
            <person name="Shea T."/>
            <person name="Sisk P."/>
            <person name="Sykes S."/>
            <person name="Wortman J."/>
            <person name="Nusbaum C."/>
            <person name="Birren B."/>
        </authorList>
    </citation>
    <scope>NUCLEOTIDE SEQUENCE [LARGE SCALE GENOMIC DNA]</scope>
    <source>
        <strain evidence="4 5">CBS 119918</strain>
    </source>
</reference>
<dbReference type="RefSeq" id="XP_013262072.1">
    <property type="nucleotide sequence ID" value="XM_013406618.1"/>
</dbReference>
<dbReference type="GO" id="GO:0005634">
    <property type="term" value="C:nucleus"/>
    <property type="evidence" value="ECO:0007669"/>
    <property type="project" value="UniProtKB-SubCell"/>
</dbReference>
<dbReference type="InterPro" id="IPR050613">
    <property type="entry name" value="Sec_Metabolite_Reg"/>
</dbReference>
<sequence length="590" mass="66588">MANYLRNVWHAMSQGFRDPNDDSDSTQDEVREAAVKEAWQRSFGDDELVFFGAGVANIDLSTLHPAPIQIFQLWQIYLDNVNPLLKVTHVPSLQSRIIEAVGDLNSISHTLEALMFSIYCTAILSLQVDECQTTFGSSQSDLLARYRFGCQQALLNSGFLRSDDRDCLTALLLYLISIRPAAVPVSLATILATAIRIAQRMGIQSEATLAKLPALEAEMRRRLWWALVLFDTRVSETTNHGEVTLGPTWDCKIPLNVNDSDLRPGMKEPRAFQGTTTDALFAVVRSKLGDFLRYNTLHLDITNPVLKQIARPSQSDSISGETDDISRLEAEIEAKYLKFCDEENPLHFLTIWTTRAQLAKWRLMEHCLKYIDDASIARTESQRDTATSIAMRVLQCDTKIMSSPLTRGFVWLHHLYFPFPAYLQVAQDLRTRPHSKLNRQAWEVLSDDYEAWSKYLDDKEGRGKSPVFLIFAKLILQAWDTSKTSGHIQQEPKIVSSILETMAQTTMGAQEDTDTDTAQPANIMDMGIDELSMSMPMNFVDQNLSYDMAVQARSMFGPAVYSGMAPQPTWSLQDRFSWNSMSSYPGWGGF</sequence>
<protein>
    <recommendedName>
        <fullName evidence="3">Xylanolytic transcriptional activator regulatory domain-containing protein</fullName>
    </recommendedName>
</protein>
<dbReference type="GO" id="GO:0006351">
    <property type="term" value="P:DNA-templated transcription"/>
    <property type="evidence" value="ECO:0007669"/>
    <property type="project" value="InterPro"/>
</dbReference>
<keyword evidence="5" id="KW-1185">Reference proteome</keyword>
<comment type="caution">
    <text evidence="4">The sequence shown here is derived from an EMBL/GenBank/DDBJ whole genome shotgun (WGS) entry which is preliminary data.</text>
</comment>
<dbReference type="GO" id="GO:0008270">
    <property type="term" value="F:zinc ion binding"/>
    <property type="evidence" value="ECO:0007669"/>
    <property type="project" value="InterPro"/>
</dbReference>
<name>A0A072PI98_9EURO</name>
<dbReference type="AlphaFoldDB" id="A0A072PI98"/>
<dbReference type="EMBL" id="AMGV01000003">
    <property type="protein sequence ID" value="KEF59482.1"/>
    <property type="molecule type" value="Genomic_DNA"/>
</dbReference>
<dbReference type="InterPro" id="IPR007219">
    <property type="entry name" value="XnlR_reg_dom"/>
</dbReference>
<dbReference type="Proteomes" id="UP000027920">
    <property type="component" value="Unassembled WGS sequence"/>
</dbReference>
<comment type="subcellular location">
    <subcellularLocation>
        <location evidence="1">Nucleus</location>
    </subcellularLocation>
</comment>